<dbReference type="Pfam" id="PF02518">
    <property type="entry name" value="HATPase_c"/>
    <property type="match status" value="1"/>
</dbReference>
<comment type="caution">
    <text evidence="7">The sequence shown here is derived from an EMBL/GenBank/DDBJ whole genome shotgun (WGS) entry which is preliminary data.</text>
</comment>
<gene>
    <name evidence="7" type="ORF">QNI16_34110</name>
</gene>
<dbReference type="Proteomes" id="UP001241110">
    <property type="component" value="Unassembled WGS sequence"/>
</dbReference>
<name>A0AAE3QYM6_9BACT</name>
<dbReference type="Gene3D" id="2.60.40.10">
    <property type="entry name" value="Immunoglobulins"/>
    <property type="match status" value="1"/>
</dbReference>
<dbReference type="InterPro" id="IPR003661">
    <property type="entry name" value="HisK_dim/P_dom"/>
</dbReference>
<dbReference type="InterPro" id="IPR036097">
    <property type="entry name" value="HisK_dim/P_sf"/>
</dbReference>
<dbReference type="SUPFAM" id="SSF55874">
    <property type="entry name" value="ATPase domain of HSP90 chaperone/DNA topoisomerase II/histidine kinase"/>
    <property type="match status" value="1"/>
</dbReference>
<evidence type="ECO:0000256" key="3">
    <source>
        <dbReference type="ARBA" id="ARBA00022553"/>
    </source>
</evidence>
<keyword evidence="5" id="KW-0812">Transmembrane</keyword>
<keyword evidence="5" id="KW-1133">Transmembrane helix</keyword>
<dbReference type="SUPFAM" id="SSF101898">
    <property type="entry name" value="NHL repeat"/>
    <property type="match status" value="1"/>
</dbReference>
<dbReference type="InterPro" id="IPR036890">
    <property type="entry name" value="HATPase_C_sf"/>
</dbReference>
<evidence type="ECO:0000313" key="7">
    <source>
        <dbReference type="EMBL" id="MDJ1485575.1"/>
    </source>
</evidence>
<dbReference type="EMBL" id="JASJOS010000021">
    <property type="protein sequence ID" value="MDJ1485575.1"/>
    <property type="molecule type" value="Genomic_DNA"/>
</dbReference>
<dbReference type="Pfam" id="PF07495">
    <property type="entry name" value="Y_Y_Y"/>
    <property type="match status" value="1"/>
</dbReference>
<dbReference type="CDD" id="cd00082">
    <property type="entry name" value="HisKA"/>
    <property type="match status" value="1"/>
</dbReference>
<dbReference type="InterPro" id="IPR004358">
    <property type="entry name" value="Sig_transdc_His_kin-like_C"/>
</dbReference>
<evidence type="ECO:0000313" key="8">
    <source>
        <dbReference type="Proteomes" id="UP001241110"/>
    </source>
</evidence>
<dbReference type="PRINTS" id="PR00344">
    <property type="entry name" value="BCTRLSENSOR"/>
</dbReference>
<reference evidence="7" key="1">
    <citation type="submission" date="2023-05" db="EMBL/GenBank/DDBJ databases">
        <authorList>
            <person name="Zhang X."/>
        </authorList>
    </citation>
    <scope>NUCLEOTIDE SEQUENCE</scope>
    <source>
        <strain evidence="7">YF14B1</strain>
    </source>
</reference>
<dbReference type="InterPro" id="IPR011123">
    <property type="entry name" value="Y_Y_Y"/>
</dbReference>
<feature type="domain" description="Histidine kinase" evidence="6">
    <location>
        <begin position="952"/>
        <end position="1166"/>
    </location>
</feature>
<protein>
    <recommendedName>
        <fullName evidence="2">histidine kinase</fullName>
        <ecNumber evidence="2">2.7.13.3</ecNumber>
    </recommendedName>
</protein>
<dbReference type="InterPro" id="IPR003594">
    <property type="entry name" value="HATPase_dom"/>
</dbReference>
<dbReference type="RefSeq" id="WP_313988310.1">
    <property type="nucleotide sequence ID" value="NZ_JASJOS010000021.1"/>
</dbReference>
<evidence type="ECO:0000256" key="1">
    <source>
        <dbReference type="ARBA" id="ARBA00000085"/>
    </source>
</evidence>
<dbReference type="InterPro" id="IPR011110">
    <property type="entry name" value="Reg_prop"/>
</dbReference>
<sequence>MHKSFLLSFVFYSVLLHYSFCQPPKITFQHLTMADGLSQSDVLSICQDSQGFLWLGTHNGLNRYSGANMTVYRNDPHDSTSLSGNDVRVIFEDHLHQLWVGTTTGLNRYNPRTNTFTQYKTRYTTQIHSPKTQILTSLSDYGIEAIAEDQSGNLWIATYHGGLNRYNRTQDNFTRFRHRPGDARSLIDDYLTGLYVDKQGNLWIGTEDKGLDLLRKGTNTFVHYPSEGFDSVNSPHIASIVEDNQGNLWLGTFQGLICFNSHTGKVRRYTHDPADEKSLSSDKIYQLLVDDKGQLWVGVENGGLHLFDPATEGFTHYLADFLEPESLSNNTVSSLYQDRSGTIWAGVHRGGVNYFHRGYPNFRHYRQKATPNSLSHNNVKAFLEDQKGQLWIGTDGGGVNVFDPATDSFTHYRHKTAKGKASTSAISSNIISSDIILALLEDAQGQIWMGTWGGGVSVLNPRTGKWTHWLHDPKDSNTLIDNYITALAKDSQGNIWIGSTLNGISVYHPREKRFTHFTHTGRANSLVSNLIVFLYPDRKGCMWVGTYEGLSRYDPLAGRFTNYTHRSGDPDPTQLSHNTVRSMLEDSKGNYWFATDNGLNRFDPDGETFSLAKGQGQLFSTSIQSIQEDNQGNLWLGTLNGLSRYTIKNQSVTNYSVADGIQGEEFSVNAALKAKKGELFFGGFNGFSRFDPARLQVNTFIAPVVLTDFQIFNQPVPIGPGSALSEYITQAKEIHLSYEQNVFSFQFAALNFIAPQKNRYAYRMEEFDTDWIYAGNRRTATYTNLDPGRYVFRVKAANNSGVWNQKGTSVVLIIDPPFYKTWWFMITLAALLIGMAYTFYQVRLSAVKQQNRKLALLVEHRTEELKNANDDLFQRQEEINAQNEELRSANDELFQKQEENAQQRDLLETQNRELLIIRKQIEAQNQNLDQQVKERTKELTAFNQQLEQFAFITAHNLRAPVARILGLGQLLQDQGYSIEERLDFTDKMAFTAAELDQVVKDLNTILEFRKNATLSLTPIHLKEELKMIKANLANEITETGAEIIENFSQVETIYSLKPYVDSILLNLIHNAIKYRSPERKPYITIQTQLIDEFVCVIVRDNGLGIDLETYQHKLFTLYKRFHFHVEGKGLGLYLVKTQVLALGGKIEVESVLNQGTAFKVYLKYLTF</sequence>
<keyword evidence="4" id="KW-0175">Coiled coil</keyword>
<comment type="catalytic activity">
    <reaction evidence="1">
        <text>ATP + protein L-histidine = ADP + protein N-phospho-L-histidine.</text>
        <dbReference type="EC" id="2.7.13.3"/>
    </reaction>
</comment>
<evidence type="ECO:0000256" key="4">
    <source>
        <dbReference type="SAM" id="Coils"/>
    </source>
</evidence>
<dbReference type="SMART" id="SM00387">
    <property type="entry name" value="HATPase_c"/>
    <property type="match status" value="1"/>
</dbReference>
<dbReference type="EC" id="2.7.13.3" evidence="2"/>
<dbReference type="InterPro" id="IPR015943">
    <property type="entry name" value="WD40/YVTN_repeat-like_dom_sf"/>
</dbReference>
<keyword evidence="5" id="KW-0472">Membrane</keyword>
<evidence type="ECO:0000256" key="5">
    <source>
        <dbReference type="SAM" id="Phobius"/>
    </source>
</evidence>
<feature type="transmembrane region" description="Helical" evidence="5">
    <location>
        <begin position="822"/>
        <end position="840"/>
    </location>
</feature>
<dbReference type="PANTHER" id="PTHR43547:SF2">
    <property type="entry name" value="HYBRID SIGNAL TRANSDUCTION HISTIDINE KINASE C"/>
    <property type="match status" value="1"/>
</dbReference>
<dbReference type="Gene3D" id="3.30.565.10">
    <property type="entry name" value="Histidine kinase-like ATPase, C-terminal domain"/>
    <property type="match status" value="1"/>
</dbReference>
<dbReference type="FunFam" id="2.60.40.10:FF:000791">
    <property type="entry name" value="Two-component system sensor histidine kinase/response regulator"/>
    <property type="match status" value="1"/>
</dbReference>
<proteinExistence type="predicted"/>
<dbReference type="PANTHER" id="PTHR43547">
    <property type="entry name" value="TWO-COMPONENT HISTIDINE KINASE"/>
    <property type="match status" value="1"/>
</dbReference>
<dbReference type="GO" id="GO:0000155">
    <property type="term" value="F:phosphorelay sensor kinase activity"/>
    <property type="evidence" value="ECO:0007669"/>
    <property type="project" value="InterPro"/>
</dbReference>
<dbReference type="Pfam" id="PF07494">
    <property type="entry name" value="Reg_prop"/>
    <property type="match status" value="11"/>
</dbReference>
<dbReference type="Gene3D" id="2.130.10.10">
    <property type="entry name" value="YVTN repeat-like/Quinoprotein amine dehydrogenase"/>
    <property type="match status" value="3"/>
</dbReference>
<dbReference type="SUPFAM" id="SSF47384">
    <property type="entry name" value="Homodimeric domain of signal transducing histidine kinase"/>
    <property type="match status" value="1"/>
</dbReference>
<organism evidence="7 8">
    <name type="scientific">Xanthocytophaga flava</name>
    <dbReference type="NCBI Taxonomy" id="3048013"/>
    <lineage>
        <taxon>Bacteria</taxon>
        <taxon>Pseudomonadati</taxon>
        <taxon>Bacteroidota</taxon>
        <taxon>Cytophagia</taxon>
        <taxon>Cytophagales</taxon>
        <taxon>Rhodocytophagaceae</taxon>
        <taxon>Xanthocytophaga</taxon>
    </lineage>
</organism>
<dbReference type="AlphaFoldDB" id="A0AAE3QYM6"/>
<accession>A0AAE3QYM6</accession>
<evidence type="ECO:0000259" key="6">
    <source>
        <dbReference type="PROSITE" id="PS50109"/>
    </source>
</evidence>
<dbReference type="PROSITE" id="PS50109">
    <property type="entry name" value="HIS_KIN"/>
    <property type="match status" value="1"/>
</dbReference>
<dbReference type="CDD" id="cd00075">
    <property type="entry name" value="HATPase"/>
    <property type="match status" value="1"/>
</dbReference>
<feature type="coiled-coil region" evidence="4">
    <location>
        <begin position="862"/>
        <end position="945"/>
    </location>
</feature>
<evidence type="ECO:0000256" key="2">
    <source>
        <dbReference type="ARBA" id="ARBA00012438"/>
    </source>
</evidence>
<dbReference type="Gene3D" id="1.10.287.130">
    <property type="match status" value="1"/>
</dbReference>
<dbReference type="InterPro" id="IPR005467">
    <property type="entry name" value="His_kinase_dom"/>
</dbReference>
<dbReference type="InterPro" id="IPR013783">
    <property type="entry name" value="Ig-like_fold"/>
</dbReference>
<keyword evidence="3" id="KW-0597">Phosphoprotein</keyword>
<dbReference type="SUPFAM" id="SSF63829">
    <property type="entry name" value="Calcium-dependent phosphotriesterase"/>
    <property type="match status" value="2"/>
</dbReference>